<sequence>MEARVVRVGRRVIGEPIVFGLSLDESGVWDPDFVTAAKFVMSPPISASGHDKALQAPFQQEFCRFLPHH</sequence>
<proteinExistence type="predicted"/>
<dbReference type="Gene3D" id="3.20.20.140">
    <property type="entry name" value="Metal-dependent hydrolases"/>
    <property type="match status" value="1"/>
</dbReference>
<keyword evidence="2" id="KW-1185">Reference proteome</keyword>
<name>A0AAN7E0W8_QUERU</name>
<dbReference type="EMBL" id="JAXUIC010000012">
    <property type="protein sequence ID" value="KAK4559082.1"/>
    <property type="molecule type" value="Genomic_DNA"/>
</dbReference>
<dbReference type="AlphaFoldDB" id="A0AAN7E0W8"/>
<evidence type="ECO:0000313" key="1">
    <source>
        <dbReference type="EMBL" id="KAK4559082.1"/>
    </source>
</evidence>
<evidence type="ECO:0000313" key="2">
    <source>
        <dbReference type="Proteomes" id="UP001324115"/>
    </source>
</evidence>
<gene>
    <name evidence="1" type="ORF">RGQ29_008363</name>
</gene>
<protein>
    <submittedName>
        <fullName evidence="1">Uncharacterized protein</fullName>
    </submittedName>
</protein>
<dbReference type="Proteomes" id="UP001324115">
    <property type="component" value="Unassembled WGS sequence"/>
</dbReference>
<comment type="caution">
    <text evidence="1">The sequence shown here is derived from an EMBL/GenBank/DDBJ whole genome shotgun (WGS) entry which is preliminary data.</text>
</comment>
<organism evidence="1 2">
    <name type="scientific">Quercus rubra</name>
    <name type="common">Northern red oak</name>
    <name type="synonym">Quercus borealis</name>
    <dbReference type="NCBI Taxonomy" id="3512"/>
    <lineage>
        <taxon>Eukaryota</taxon>
        <taxon>Viridiplantae</taxon>
        <taxon>Streptophyta</taxon>
        <taxon>Embryophyta</taxon>
        <taxon>Tracheophyta</taxon>
        <taxon>Spermatophyta</taxon>
        <taxon>Magnoliopsida</taxon>
        <taxon>eudicotyledons</taxon>
        <taxon>Gunneridae</taxon>
        <taxon>Pentapetalae</taxon>
        <taxon>rosids</taxon>
        <taxon>fabids</taxon>
        <taxon>Fagales</taxon>
        <taxon>Fagaceae</taxon>
        <taxon>Quercus</taxon>
    </lineage>
</organism>
<accession>A0AAN7E0W8</accession>
<reference evidence="1 2" key="1">
    <citation type="journal article" date="2023" name="G3 (Bethesda)">
        <title>A haplotype-resolved chromosome-scale genome for Quercus rubra L. provides insights into the genetics of adaptive traits for red oak species.</title>
        <authorList>
            <person name="Kapoor B."/>
            <person name="Jenkins J."/>
            <person name="Schmutz J."/>
            <person name="Zhebentyayeva T."/>
            <person name="Kuelheim C."/>
            <person name="Coggeshall M."/>
            <person name="Heim C."/>
            <person name="Lasky J.R."/>
            <person name="Leites L."/>
            <person name="Islam-Faridi N."/>
            <person name="Romero-Severson J."/>
            <person name="DeLeo V.L."/>
            <person name="Lucas S.M."/>
            <person name="Lazic D."/>
            <person name="Gailing O."/>
            <person name="Carlson J."/>
            <person name="Staton M."/>
        </authorList>
    </citation>
    <scope>NUCLEOTIDE SEQUENCE [LARGE SCALE GENOMIC DNA]</scope>
    <source>
        <strain evidence="1">Pseudo-F2</strain>
    </source>
</reference>